<sequence length="50" mass="5424">MRVPAPITLPVTSITTSMVSDADLGLISDVWDQRAAERLLLDACARRRAA</sequence>
<dbReference type="KEGG" id="mor:MOC_0957"/>
<dbReference type="AlphaFoldDB" id="A0A089NMU7"/>
<name>A0A089NMU7_9HYPH</name>
<organism evidence="1 2">
    <name type="scientific">Methylobacterium oryzae CBMB20</name>
    <dbReference type="NCBI Taxonomy" id="693986"/>
    <lineage>
        <taxon>Bacteria</taxon>
        <taxon>Pseudomonadati</taxon>
        <taxon>Pseudomonadota</taxon>
        <taxon>Alphaproteobacteria</taxon>
        <taxon>Hyphomicrobiales</taxon>
        <taxon>Methylobacteriaceae</taxon>
        <taxon>Methylobacterium</taxon>
    </lineage>
</organism>
<dbReference type="HOGENOM" id="CLU_3119691_0_0_5"/>
<dbReference type="Proteomes" id="UP000029492">
    <property type="component" value="Chromosome"/>
</dbReference>
<reference evidence="1 2" key="1">
    <citation type="journal article" date="2014" name="PLoS ONE">
        <title>Genome Information of Methylobacterium oryzae, a Plant-Probiotic Methylotroph in the Phyllosphere.</title>
        <authorList>
            <person name="Kwak M.J."/>
            <person name="Jeong H."/>
            <person name="Madhaiyan M."/>
            <person name="Lee Y."/>
            <person name="Sa T.M."/>
            <person name="Oh T.K."/>
            <person name="Kim J.F."/>
        </authorList>
    </citation>
    <scope>NUCLEOTIDE SEQUENCE [LARGE SCALE GENOMIC DNA]</scope>
    <source>
        <strain evidence="1 2">CBMB20</strain>
    </source>
</reference>
<gene>
    <name evidence="1" type="ORF">MOC_0957</name>
</gene>
<keyword evidence="2" id="KW-1185">Reference proteome</keyword>
<protein>
    <submittedName>
        <fullName evidence="1">Protein of unassigned function</fullName>
    </submittedName>
</protein>
<evidence type="ECO:0000313" key="2">
    <source>
        <dbReference type="Proteomes" id="UP000029492"/>
    </source>
</evidence>
<dbReference type="EMBL" id="CP003811">
    <property type="protein sequence ID" value="AIQ88712.1"/>
    <property type="molecule type" value="Genomic_DNA"/>
</dbReference>
<evidence type="ECO:0000313" key="1">
    <source>
        <dbReference type="EMBL" id="AIQ88712.1"/>
    </source>
</evidence>
<accession>A0A089NMU7</accession>
<proteinExistence type="predicted"/>